<evidence type="ECO:0000259" key="6">
    <source>
        <dbReference type="Pfam" id="PF05182"/>
    </source>
</evidence>
<evidence type="ECO:0000256" key="3">
    <source>
        <dbReference type="ARBA" id="ARBA00022664"/>
    </source>
</evidence>
<dbReference type="GO" id="GO:0005634">
    <property type="term" value="C:nucleus"/>
    <property type="evidence" value="ECO:0007669"/>
    <property type="project" value="UniProtKB-SubCell"/>
</dbReference>
<feature type="compositionally biased region" description="Basic and acidic residues" evidence="5">
    <location>
        <begin position="521"/>
        <end position="530"/>
    </location>
</feature>
<dbReference type="PANTHER" id="PTHR36884:SF4">
    <property type="entry name" value="FIP1[III]-LIKE PROTEIN"/>
    <property type="match status" value="1"/>
</dbReference>
<dbReference type="EMBL" id="GCKF01040628">
    <property type="protein sequence ID" value="JAG95415.1"/>
    <property type="molecule type" value="Transcribed_RNA"/>
</dbReference>
<evidence type="ECO:0000256" key="2">
    <source>
        <dbReference type="ARBA" id="ARBA00007459"/>
    </source>
</evidence>
<feature type="compositionally biased region" description="Gly residues" evidence="5">
    <location>
        <begin position="492"/>
        <end position="502"/>
    </location>
</feature>
<evidence type="ECO:0000256" key="5">
    <source>
        <dbReference type="SAM" id="MobiDB-lite"/>
    </source>
</evidence>
<comment type="similarity">
    <text evidence="2">Belongs to the FIP1 family.</text>
</comment>
<comment type="subcellular location">
    <subcellularLocation>
        <location evidence="1">Nucleus</location>
    </subcellularLocation>
</comment>
<dbReference type="InterPro" id="IPR044976">
    <property type="entry name" value="FIPS5/FIPS3-like"/>
</dbReference>
<evidence type="ECO:0000313" key="7">
    <source>
        <dbReference type="EMBL" id="JAG95415.1"/>
    </source>
</evidence>
<reference evidence="7" key="1">
    <citation type="submission" date="2015-03" db="EMBL/GenBank/DDBJ databases">
        <title>A transcriptome of Araucaria cunninghamii, an australian fine timber species.</title>
        <authorList>
            <person name="Jing Yi C.J.Y."/>
            <person name="Yin San L.Y.S."/>
            <person name="Abdul Karim S.S."/>
            <person name="Wan Azmi N.N."/>
            <person name="Hercus R.R."/>
            <person name="Croft L.L."/>
        </authorList>
    </citation>
    <scope>NUCLEOTIDE SEQUENCE</scope>
    <source>
        <strain evidence="7">MI0301</strain>
        <tissue evidence="7">Leaf</tissue>
    </source>
</reference>
<accession>A0A0D6R0G6</accession>
<dbReference type="AlphaFoldDB" id="A0A0D6R0G6"/>
<dbReference type="InterPro" id="IPR007854">
    <property type="entry name" value="Fip1_dom"/>
</dbReference>
<keyword evidence="4" id="KW-0539">Nucleus</keyword>
<feature type="region of interest" description="Disordered" evidence="5">
    <location>
        <begin position="545"/>
        <end position="633"/>
    </location>
</feature>
<protein>
    <recommendedName>
        <fullName evidence="6">Pre-mRNA polyadenylation factor Fip1 domain-containing protein</fullName>
    </recommendedName>
</protein>
<feature type="domain" description="Pre-mRNA polyadenylation factor Fip1" evidence="6">
    <location>
        <begin position="397"/>
        <end position="439"/>
    </location>
</feature>
<sequence>MTKDEEEEDFDFTENGTVGGHGEGDGNELDMGTVEPETKWNYLRGAEDVGAAQASLQGDFLGNPDIKQDELDEGNSETENLPQEPLKEKGEGDSDFASVELLENNTLQFAEEDGTPQVNSIPGIGMAAVGSTSIPGISTGLPVYGDDGGEVNGDGFVNEGSERQEVTLRAEVGGVQNQDLEEGDEWDSDSEDDLQIVLNDDRALYQNLERGERDFEEGSEDEDGDDLVIVAGGDPPIEEQEWGAETQLPLEGIATTSGDKALPPDKAGDDRGQNVKGNIVIGNGGLPRVGYGSQHYHPHYSQYKYVRPGATAISGGISSASGGAQIRPPVSGGGVWGPGKGVSTTGRGDWIAGGGRGSLQRTSLSGPGMPPWSGVSGGRGFLNGFEFTLPPNKTIFEIEIDSFEEKPWKHPGVDVSDFFNFNLDEDSWKQYCKQLEQLRLEATMQSKIRVYESGRSEQEYDPDLPPELAAAAGLPEAYGENNQNKPSDVGSSVGGRGRGSGRGRLPIPTGRAIQVEGGGGCERRPSVDFRRPRFHDSDAVIEIVLQDASMDDAADSSRAPKGGDDANEKEESEKGDHDFGGDDKQVNPEYFLQSHHTESWERDNDDRKISSVGGLMPRSLHHGDGILPLPPGPPIHCQPGAAVGPAIFSARMLDQYVQDA</sequence>
<feature type="compositionally biased region" description="Acidic residues" evidence="5">
    <location>
        <begin position="1"/>
        <end position="12"/>
    </location>
</feature>
<feature type="compositionally biased region" description="Basic and acidic residues" evidence="5">
    <location>
        <begin position="262"/>
        <end position="273"/>
    </location>
</feature>
<feature type="region of interest" description="Disordered" evidence="5">
    <location>
        <begin position="255"/>
        <end position="274"/>
    </location>
</feature>
<feature type="compositionally biased region" description="Basic and acidic residues" evidence="5">
    <location>
        <begin position="561"/>
        <end position="586"/>
    </location>
</feature>
<feature type="region of interest" description="Disordered" evidence="5">
    <location>
        <begin position="477"/>
        <end position="530"/>
    </location>
</feature>
<organism evidence="7">
    <name type="scientific">Araucaria cunninghamii</name>
    <name type="common">Hoop pine</name>
    <name type="synonym">Moreton Bay pine</name>
    <dbReference type="NCBI Taxonomy" id="56994"/>
    <lineage>
        <taxon>Eukaryota</taxon>
        <taxon>Viridiplantae</taxon>
        <taxon>Streptophyta</taxon>
        <taxon>Embryophyta</taxon>
        <taxon>Tracheophyta</taxon>
        <taxon>Spermatophyta</taxon>
        <taxon>Pinopsida</taxon>
        <taxon>Pinidae</taxon>
        <taxon>Conifers II</taxon>
        <taxon>Araucariales</taxon>
        <taxon>Araucariaceae</taxon>
        <taxon>Araucaria</taxon>
    </lineage>
</organism>
<proteinExistence type="inferred from homology"/>
<evidence type="ECO:0000256" key="4">
    <source>
        <dbReference type="ARBA" id="ARBA00023242"/>
    </source>
</evidence>
<keyword evidence="3" id="KW-0507">mRNA processing</keyword>
<evidence type="ECO:0000256" key="1">
    <source>
        <dbReference type="ARBA" id="ARBA00004123"/>
    </source>
</evidence>
<feature type="compositionally biased region" description="Basic and acidic residues" evidence="5">
    <location>
        <begin position="595"/>
        <end position="609"/>
    </location>
</feature>
<dbReference type="GO" id="GO:0006397">
    <property type="term" value="P:mRNA processing"/>
    <property type="evidence" value="ECO:0007669"/>
    <property type="project" value="UniProtKB-KW"/>
</dbReference>
<dbReference type="Pfam" id="PF05182">
    <property type="entry name" value="Fip1"/>
    <property type="match status" value="1"/>
</dbReference>
<dbReference type="PANTHER" id="PTHR36884">
    <property type="entry name" value="FIP1[III]-LIKE PROTEIN"/>
    <property type="match status" value="1"/>
</dbReference>
<feature type="region of interest" description="Disordered" evidence="5">
    <location>
        <begin position="1"/>
        <end position="99"/>
    </location>
</feature>
<name>A0A0D6R0G6_ARACU</name>